<dbReference type="AlphaFoldDB" id="A0AAV3A0D0"/>
<dbReference type="EMBL" id="DYDO01000012">
    <property type="protein sequence ID" value="DBA15608.1"/>
    <property type="molecule type" value="Genomic_DNA"/>
</dbReference>
<gene>
    <name evidence="1" type="ORF">GDO54_004798</name>
</gene>
<reference evidence="1" key="1">
    <citation type="thesis" date="2020" institute="ProQuest LLC" country="789 East Eisenhower Parkway, Ann Arbor, MI, USA">
        <title>Comparative Genomics and Chromosome Evolution.</title>
        <authorList>
            <person name="Mudd A.B."/>
        </authorList>
    </citation>
    <scope>NUCLEOTIDE SEQUENCE</scope>
    <source>
        <strain evidence="1">1538</strain>
        <tissue evidence="1">Blood</tissue>
    </source>
</reference>
<proteinExistence type="predicted"/>
<name>A0AAV3A0D0_PYXAD</name>
<accession>A0AAV3A0D0</accession>
<keyword evidence="2" id="KW-1185">Reference proteome</keyword>
<evidence type="ECO:0000313" key="2">
    <source>
        <dbReference type="Proteomes" id="UP001181693"/>
    </source>
</evidence>
<sequence>MMTTSPPSHHKNISIPQMSIRYLTKLLCLIPSLMAIPFLISPRPSYCALPLKQIEISNVRSVARVSLGLTIFFVTRQLELAGSDLSLKRV</sequence>
<organism evidence="1 2">
    <name type="scientific">Pyxicephalus adspersus</name>
    <name type="common">African bullfrog</name>
    <dbReference type="NCBI Taxonomy" id="30357"/>
    <lineage>
        <taxon>Eukaryota</taxon>
        <taxon>Metazoa</taxon>
        <taxon>Chordata</taxon>
        <taxon>Craniata</taxon>
        <taxon>Vertebrata</taxon>
        <taxon>Euteleostomi</taxon>
        <taxon>Amphibia</taxon>
        <taxon>Batrachia</taxon>
        <taxon>Anura</taxon>
        <taxon>Neobatrachia</taxon>
        <taxon>Ranoidea</taxon>
        <taxon>Pyxicephalidae</taxon>
        <taxon>Pyxicephalinae</taxon>
        <taxon>Pyxicephalus</taxon>
    </lineage>
</organism>
<evidence type="ECO:0000313" key="1">
    <source>
        <dbReference type="EMBL" id="DBA15608.1"/>
    </source>
</evidence>
<comment type="caution">
    <text evidence="1">The sequence shown here is derived from an EMBL/GenBank/DDBJ whole genome shotgun (WGS) entry which is preliminary data.</text>
</comment>
<protein>
    <submittedName>
        <fullName evidence="1">Uncharacterized protein</fullName>
    </submittedName>
</protein>
<dbReference type="Proteomes" id="UP001181693">
    <property type="component" value="Unassembled WGS sequence"/>
</dbReference>